<keyword evidence="4 5" id="KW-0472">Membrane</keyword>
<reference evidence="7 8" key="1">
    <citation type="submission" date="2019-01" db="EMBL/GenBank/DDBJ databases">
        <authorList>
            <person name="Chen W.-M."/>
        </authorList>
    </citation>
    <scope>NUCLEOTIDE SEQUENCE [LARGE SCALE GENOMIC DNA]</scope>
    <source>
        <strain evidence="7 8">CCP-18</strain>
    </source>
</reference>
<gene>
    <name evidence="7" type="ORF">EOD73_17065</name>
</gene>
<feature type="transmembrane region" description="Helical" evidence="5">
    <location>
        <begin position="276"/>
        <end position="301"/>
    </location>
</feature>
<protein>
    <submittedName>
        <fullName evidence="7">Ionic transporter y4hA</fullName>
    </submittedName>
</protein>
<organism evidence="7 8">
    <name type="scientific">Inhella crocodyli</name>
    <dbReference type="NCBI Taxonomy" id="2499851"/>
    <lineage>
        <taxon>Bacteria</taxon>
        <taxon>Pseudomonadati</taxon>
        <taxon>Pseudomonadota</taxon>
        <taxon>Betaproteobacteria</taxon>
        <taxon>Burkholderiales</taxon>
        <taxon>Sphaerotilaceae</taxon>
        <taxon>Inhella</taxon>
    </lineage>
</organism>
<dbReference type="Pfam" id="PF01699">
    <property type="entry name" value="Na_Ca_ex"/>
    <property type="match status" value="2"/>
</dbReference>
<evidence type="ECO:0000256" key="1">
    <source>
        <dbReference type="ARBA" id="ARBA00004141"/>
    </source>
</evidence>
<evidence type="ECO:0000313" key="8">
    <source>
        <dbReference type="Proteomes" id="UP000288587"/>
    </source>
</evidence>
<evidence type="ECO:0000256" key="4">
    <source>
        <dbReference type="ARBA" id="ARBA00023136"/>
    </source>
</evidence>
<feature type="transmembrane region" description="Helical" evidence="5">
    <location>
        <begin position="313"/>
        <end position="331"/>
    </location>
</feature>
<feature type="domain" description="Sodium/calcium exchanger membrane region" evidence="6">
    <location>
        <begin position="211"/>
        <end position="353"/>
    </location>
</feature>
<feature type="transmembrane region" description="Helical" evidence="5">
    <location>
        <begin position="246"/>
        <end position="264"/>
    </location>
</feature>
<evidence type="ECO:0000256" key="2">
    <source>
        <dbReference type="ARBA" id="ARBA00022692"/>
    </source>
</evidence>
<feature type="transmembrane region" description="Helical" evidence="5">
    <location>
        <begin position="338"/>
        <end position="354"/>
    </location>
</feature>
<proteinExistence type="predicted"/>
<keyword evidence="8" id="KW-1185">Reference proteome</keyword>
<dbReference type="OrthoDB" id="9787814at2"/>
<dbReference type="RefSeq" id="WP_127684251.1">
    <property type="nucleotide sequence ID" value="NZ_SACM01000006.1"/>
</dbReference>
<dbReference type="InterPro" id="IPR004837">
    <property type="entry name" value="NaCa_Exmemb"/>
</dbReference>
<dbReference type="GO" id="GO:0005886">
    <property type="term" value="C:plasma membrane"/>
    <property type="evidence" value="ECO:0007669"/>
    <property type="project" value="TreeGrafter"/>
</dbReference>
<evidence type="ECO:0000256" key="5">
    <source>
        <dbReference type="SAM" id="Phobius"/>
    </source>
</evidence>
<comment type="subcellular location">
    <subcellularLocation>
        <location evidence="1">Membrane</location>
        <topology evidence="1">Multi-pass membrane protein</topology>
    </subcellularLocation>
</comment>
<feature type="domain" description="Sodium/calcium exchanger membrane region" evidence="6">
    <location>
        <begin position="26"/>
        <end position="180"/>
    </location>
</feature>
<feature type="transmembrane region" description="Helical" evidence="5">
    <location>
        <begin position="127"/>
        <end position="147"/>
    </location>
</feature>
<dbReference type="AlphaFoldDB" id="A0A3S2U9L0"/>
<dbReference type="PANTHER" id="PTHR37958">
    <property type="entry name" value="SODIUM-POTASSIUM/PROTON ANTIPORTER CHAA"/>
    <property type="match status" value="1"/>
</dbReference>
<feature type="transmembrane region" description="Helical" evidence="5">
    <location>
        <begin position="94"/>
        <end position="115"/>
    </location>
</feature>
<feature type="transmembrane region" description="Helical" evidence="5">
    <location>
        <begin position="207"/>
        <end position="226"/>
    </location>
</feature>
<feature type="transmembrane region" description="Helical" evidence="5">
    <location>
        <begin position="153"/>
        <end position="178"/>
    </location>
</feature>
<dbReference type="GO" id="GO:0015386">
    <property type="term" value="F:potassium:proton antiporter activity"/>
    <property type="evidence" value="ECO:0007669"/>
    <property type="project" value="TreeGrafter"/>
</dbReference>
<name>A0A3S2U9L0_9BURK</name>
<keyword evidence="2 5" id="KW-0812">Transmembrane</keyword>
<dbReference type="InterPro" id="IPR052946">
    <property type="entry name" value="Alkaline_pH_Ca-Antiporter"/>
</dbReference>
<sequence length="355" mass="36187">MPLWATALPLLGAGTLLVALLAPSSTVLALACAGALIASVVAAVHHAEVVAHRVGEPFGTLVLAVAITVIEVALIVSMMLAGGPDKATLPRDTIYSAVMIIATGVVGVCVLAGGLSHHEQSFRLEGTSSALSALVALAGLSLVMPTFTTSSAVGTYTVSQLVFVGLSSLALWAVFVFVQTVRHRDYFLPPQHANDEGVHAKPPSAGAAWTSFALLLVALVVVVGLAKQLSPVIEAAVTAAGAPKTVIGIAIALLVLLPETWAAVRAARANRLQTSMNLALGSALASIGLTIPAVVVTATLLDLPLVLGLPPKELVLLALTFLVSAITLGTGRTNVMQGAVHLVLFGAFLFLSLVP</sequence>
<keyword evidence="3 5" id="KW-1133">Transmembrane helix</keyword>
<evidence type="ECO:0000256" key="3">
    <source>
        <dbReference type="ARBA" id="ARBA00022989"/>
    </source>
</evidence>
<accession>A0A3S2U9L0</accession>
<comment type="caution">
    <text evidence="7">The sequence shown here is derived from an EMBL/GenBank/DDBJ whole genome shotgun (WGS) entry which is preliminary data.</text>
</comment>
<feature type="transmembrane region" description="Helical" evidence="5">
    <location>
        <begin position="58"/>
        <end position="82"/>
    </location>
</feature>
<dbReference type="PANTHER" id="PTHR37958:SF1">
    <property type="entry name" value="SODIUM-POTASSIUM_PROTON ANTIPORTER CHAA"/>
    <property type="match status" value="1"/>
</dbReference>
<dbReference type="GO" id="GO:0015385">
    <property type="term" value="F:sodium:proton antiporter activity"/>
    <property type="evidence" value="ECO:0007669"/>
    <property type="project" value="TreeGrafter"/>
</dbReference>
<dbReference type="Proteomes" id="UP000288587">
    <property type="component" value="Unassembled WGS sequence"/>
</dbReference>
<evidence type="ECO:0000259" key="6">
    <source>
        <dbReference type="Pfam" id="PF01699"/>
    </source>
</evidence>
<evidence type="ECO:0000313" key="7">
    <source>
        <dbReference type="EMBL" id="RVT82443.1"/>
    </source>
</evidence>
<dbReference type="EMBL" id="SACM01000006">
    <property type="protein sequence ID" value="RVT82443.1"/>
    <property type="molecule type" value="Genomic_DNA"/>
</dbReference>